<dbReference type="Gene3D" id="1.10.30.50">
    <property type="match status" value="1"/>
</dbReference>
<feature type="domain" description="HNH nuclease" evidence="3">
    <location>
        <begin position="381"/>
        <end position="431"/>
    </location>
</feature>
<organism evidence="4 5">
    <name type="scientific">Demequina lignilytica</name>
    <dbReference type="NCBI Taxonomy" id="3051663"/>
    <lineage>
        <taxon>Bacteria</taxon>
        <taxon>Bacillati</taxon>
        <taxon>Actinomycetota</taxon>
        <taxon>Actinomycetes</taxon>
        <taxon>Micrococcales</taxon>
        <taxon>Demequinaceae</taxon>
        <taxon>Demequina</taxon>
    </lineage>
</organism>
<dbReference type="GO" id="GO:0008270">
    <property type="term" value="F:zinc ion binding"/>
    <property type="evidence" value="ECO:0007669"/>
    <property type="project" value="InterPro"/>
</dbReference>
<dbReference type="InterPro" id="IPR003615">
    <property type="entry name" value="HNH_nuc"/>
</dbReference>
<dbReference type="Pfam" id="PF01844">
    <property type="entry name" value="HNH"/>
    <property type="match status" value="1"/>
</dbReference>
<dbReference type="CDD" id="cd00085">
    <property type="entry name" value="HNHc"/>
    <property type="match status" value="1"/>
</dbReference>
<dbReference type="Pfam" id="PF02720">
    <property type="entry name" value="DUF222"/>
    <property type="match status" value="1"/>
</dbReference>
<dbReference type="InterPro" id="IPR002711">
    <property type="entry name" value="HNH"/>
</dbReference>
<dbReference type="AlphaFoldDB" id="A0AB35ME33"/>
<dbReference type="RefSeq" id="WP_301159280.1">
    <property type="nucleotide sequence ID" value="NZ_JAUHQB010000001.1"/>
</dbReference>
<dbReference type="EMBL" id="JAUHQB010000001">
    <property type="protein sequence ID" value="MDN4482038.1"/>
    <property type="molecule type" value="Genomic_DNA"/>
</dbReference>
<comment type="similarity">
    <text evidence="1">Belongs to the Rv1128c/1148c/1588c/1702c/1945/3466 family.</text>
</comment>
<evidence type="ECO:0000256" key="1">
    <source>
        <dbReference type="ARBA" id="ARBA00023450"/>
    </source>
</evidence>
<protein>
    <submittedName>
        <fullName evidence="4">DUF222 domain-containing protein</fullName>
    </submittedName>
</protein>
<evidence type="ECO:0000313" key="5">
    <source>
        <dbReference type="Proteomes" id="UP001172756"/>
    </source>
</evidence>
<dbReference type="Proteomes" id="UP001172756">
    <property type="component" value="Unassembled WGS sequence"/>
</dbReference>
<reference evidence="4 5" key="1">
    <citation type="submission" date="2023-06" db="EMBL/GenBank/DDBJ databases">
        <title>SYSU T0a273.</title>
        <authorList>
            <person name="Gao L."/>
            <person name="Fang B.-Z."/>
            <person name="Li W.-J."/>
        </authorList>
    </citation>
    <scope>NUCLEOTIDE SEQUENCE [LARGE SCALE GENOMIC DNA]</scope>
    <source>
        <strain evidence="4 5">SYSU T0a273</strain>
    </source>
</reference>
<dbReference type="GO" id="GO:0004519">
    <property type="term" value="F:endonuclease activity"/>
    <property type="evidence" value="ECO:0007669"/>
    <property type="project" value="InterPro"/>
</dbReference>
<proteinExistence type="inferred from homology"/>
<evidence type="ECO:0000259" key="3">
    <source>
        <dbReference type="SMART" id="SM00507"/>
    </source>
</evidence>
<dbReference type="SMART" id="SM00507">
    <property type="entry name" value="HNHc"/>
    <property type="match status" value="1"/>
</dbReference>
<dbReference type="GO" id="GO:0003676">
    <property type="term" value="F:nucleic acid binding"/>
    <property type="evidence" value="ECO:0007669"/>
    <property type="project" value="InterPro"/>
</dbReference>
<gene>
    <name evidence="4" type="ORF">QQ002_00605</name>
</gene>
<evidence type="ECO:0000313" key="4">
    <source>
        <dbReference type="EMBL" id="MDN4482038.1"/>
    </source>
</evidence>
<feature type="compositionally biased region" description="Polar residues" evidence="2">
    <location>
        <begin position="121"/>
        <end position="135"/>
    </location>
</feature>
<comment type="caution">
    <text evidence="4">The sequence shown here is derived from an EMBL/GenBank/DDBJ whole genome shotgun (WGS) entry which is preliminary data.</text>
</comment>
<feature type="region of interest" description="Disordered" evidence="2">
    <location>
        <begin position="102"/>
        <end position="136"/>
    </location>
</feature>
<dbReference type="InterPro" id="IPR003870">
    <property type="entry name" value="DUF222"/>
</dbReference>
<accession>A0AB35ME33</accession>
<sequence length="484" mass="52639">MAQTTGTETLAQLRARAESADGLTDPEIEAFMERMVDHRREVDVILALLACHVKKRSAARSGAARRRGFQTSAQMTAAKIGGTVAEAQRLEDMGEVLLGAQEGDDAGEKHGGKPDDAGAQNEGQEQATSKQNATGPTFPYLAQAVRDRRVGPDAGALIRSLLLRHPDAREASGLQVDPALRETRLGKLPLAAVERATVDKCAGLPLRSVRSLVARLEVDLTPPPEAERDYEELRRRRFVTVREDRDGMVQINALLDPLTAAPLLASMRGYVKGAMKRNQDNRGGDDRTPEQMRADALGWLGRHATSCRAPHDGIKTTVNIRMTLEDLQRATGHGSVDGISRPIPAAVLRREAADACAIPTVLGGRSEILDHGTAERLFTRPQRRALIERDGGCAWCQAPPDFCDAHHLTYWRNGGRTDLDNGIMLCVGCHTWIHRDGWQIRMVDGTPWFIPPADVDPARRPRPGGRHASTVSDEDVAAALAAVA</sequence>
<evidence type="ECO:0000256" key="2">
    <source>
        <dbReference type="SAM" id="MobiDB-lite"/>
    </source>
</evidence>
<feature type="compositionally biased region" description="Basic and acidic residues" evidence="2">
    <location>
        <begin position="106"/>
        <end position="116"/>
    </location>
</feature>
<name>A0AB35ME33_9MICO</name>